<feature type="domain" description="Phosphoribosyltransferase" evidence="1">
    <location>
        <begin position="13"/>
        <end position="186"/>
    </location>
</feature>
<evidence type="ECO:0000313" key="3">
    <source>
        <dbReference type="Proteomes" id="UP001429564"/>
    </source>
</evidence>
<evidence type="ECO:0000259" key="1">
    <source>
        <dbReference type="Pfam" id="PF00156"/>
    </source>
</evidence>
<dbReference type="EMBL" id="QHLQ01000006">
    <property type="protein sequence ID" value="NIZ60964.1"/>
    <property type="molecule type" value="Genomic_DNA"/>
</dbReference>
<dbReference type="Gene3D" id="3.40.50.2020">
    <property type="match status" value="1"/>
</dbReference>
<gene>
    <name evidence="2" type="ORF">DL239_08250</name>
</gene>
<dbReference type="InterPro" id="IPR029057">
    <property type="entry name" value="PRTase-like"/>
</dbReference>
<proteinExistence type="predicted"/>
<dbReference type="RefSeq" id="WP_167683545.1">
    <property type="nucleotide sequence ID" value="NZ_QHLQ01000006.1"/>
</dbReference>
<organism evidence="2 3">
    <name type="scientific">Parasedimentitalea denitrificans</name>
    <dbReference type="NCBI Taxonomy" id="2211118"/>
    <lineage>
        <taxon>Bacteria</taxon>
        <taxon>Pseudomonadati</taxon>
        <taxon>Pseudomonadota</taxon>
        <taxon>Alphaproteobacteria</taxon>
        <taxon>Rhodobacterales</taxon>
        <taxon>Paracoccaceae</taxon>
        <taxon>Parasedimentitalea</taxon>
    </lineage>
</organism>
<keyword evidence="2" id="KW-0808">Transferase</keyword>
<comment type="caution">
    <text evidence="2">The sequence shown here is derived from an EMBL/GenBank/DDBJ whole genome shotgun (WGS) entry which is preliminary data.</text>
</comment>
<dbReference type="InterPro" id="IPR000836">
    <property type="entry name" value="PRTase_dom"/>
</dbReference>
<evidence type="ECO:0000313" key="2">
    <source>
        <dbReference type="EMBL" id="NIZ60964.1"/>
    </source>
</evidence>
<dbReference type="Proteomes" id="UP001429564">
    <property type="component" value="Unassembled WGS sequence"/>
</dbReference>
<sequence length="216" mass="22855">MFEDRTSAGEELAQRLLEIPLVKPVVLALPRGGVPVAVPIAKALQAPLDLILVRKIGMPGNPELAAGAVVEGAAPVFNKSLIAALKLAMTDFDATLESKRAEIAKRREMYLGAREAVDLTGRTAVVVDDGIATGATVRAALVGLKSRAPERIVLAVPVAAPEVVDELSELVDTVICLLRPKPLWSVGAHYRDFRQVDDSEVAVLLAEANGPDTTRG</sequence>
<keyword evidence="3" id="KW-1185">Reference proteome</keyword>
<dbReference type="CDD" id="cd06223">
    <property type="entry name" value="PRTases_typeI"/>
    <property type="match status" value="1"/>
</dbReference>
<dbReference type="Pfam" id="PF00156">
    <property type="entry name" value="Pribosyltran"/>
    <property type="match status" value="1"/>
</dbReference>
<name>A0ABX0W850_9RHOB</name>
<protein>
    <submittedName>
        <fullName evidence="2">Phosphoribosyl transferase</fullName>
    </submittedName>
</protein>
<dbReference type="SUPFAM" id="SSF53271">
    <property type="entry name" value="PRTase-like"/>
    <property type="match status" value="1"/>
</dbReference>
<reference evidence="2 3" key="1">
    <citation type="submission" date="2018-05" db="EMBL/GenBank/DDBJ databases">
        <authorList>
            <person name="Zhang Y.-J."/>
        </authorList>
    </citation>
    <scope>NUCLEOTIDE SEQUENCE [LARGE SCALE GENOMIC DNA]</scope>
    <source>
        <strain evidence="2 3">CY04</strain>
    </source>
</reference>
<dbReference type="Gene3D" id="3.30.1310.20">
    <property type="entry name" value="PRTase-like"/>
    <property type="match status" value="1"/>
</dbReference>
<dbReference type="GO" id="GO:0016740">
    <property type="term" value="F:transferase activity"/>
    <property type="evidence" value="ECO:0007669"/>
    <property type="project" value="UniProtKB-KW"/>
</dbReference>
<accession>A0ABX0W850</accession>